<name>A0ABR5DQY7_RICPA</name>
<dbReference type="Gene3D" id="3.20.20.70">
    <property type="entry name" value="Aldolase class I"/>
    <property type="match status" value="1"/>
</dbReference>
<proteinExistence type="predicted"/>
<dbReference type="EMBL" id="LAOO01000001">
    <property type="protein sequence ID" value="KJW01148.1"/>
    <property type="molecule type" value="Genomic_DNA"/>
</dbReference>
<dbReference type="Pfam" id="PF01207">
    <property type="entry name" value="Dus"/>
    <property type="match status" value="1"/>
</dbReference>
<gene>
    <name evidence="2" type="ORF">RPATATE_0107</name>
</gene>
<protein>
    <submittedName>
        <fullName evidence="2">Dihydrouridine synthase family protein</fullName>
    </submittedName>
</protein>
<comment type="caution">
    <text evidence="2">The sequence shown here is derived from an EMBL/GenBank/DDBJ whole genome shotgun (WGS) entry which is preliminary data.</text>
</comment>
<dbReference type="SUPFAM" id="SSF51395">
    <property type="entry name" value="FMN-linked oxidoreductases"/>
    <property type="match status" value="1"/>
</dbReference>
<feature type="domain" description="DUS-like FMN-binding" evidence="1">
    <location>
        <begin position="4"/>
        <end position="45"/>
    </location>
</feature>
<evidence type="ECO:0000259" key="1">
    <source>
        <dbReference type="Pfam" id="PF01207"/>
    </source>
</evidence>
<keyword evidence="3" id="KW-1185">Reference proteome</keyword>
<dbReference type="InterPro" id="IPR013785">
    <property type="entry name" value="Aldolase_TIM"/>
</dbReference>
<sequence length="45" mass="4657">MRDDATSACVQLAGCEPNVIAEAAKMNEGMGAKISDLNFGCPAKK</sequence>
<evidence type="ECO:0000313" key="3">
    <source>
        <dbReference type="Proteomes" id="UP000035491"/>
    </source>
</evidence>
<accession>A0ABR5DQY7</accession>
<reference evidence="2 3" key="1">
    <citation type="submission" date="2015-02" db="EMBL/GenBank/DDBJ databases">
        <title>Genome Sequencing of Rickettsiales.</title>
        <authorList>
            <person name="Daugherty S.C."/>
            <person name="Su Q."/>
            <person name="Abolude K."/>
            <person name="Beier-Sexton M."/>
            <person name="Carlyon J.A."/>
            <person name="Carter R."/>
            <person name="Day N.P."/>
            <person name="Dumler S.J."/>
            <person name="Dyachenko V."/>
            <person name="Godinez A."/>
            <person name="Kurtti T.J."/>
            <person name="Lichay M."/>
            <person name="Mullins K.E."/>
            <person name="Ott S."/>
            <person name="Pappas-Brown V."/>
            <person name="Paris D.H."/>
            <person name="Patel P."/>
            <person name="Richards A.L."/>
            <person name="Sadzewicz L."/>
            <person name="Sears K."/>
            <person name="Seidman D."/>
            <person name="Sengamalay N."/>
            <person name="Stenos J."/>
            <person name="Tallon L.J."/>
            <person name="Vincent G."/>
            <person name="Fraser C.M."/>
            <person name="Munderloh U."/>
            <person name="Dunning-Hotopp J.C."/>
        </authorList>
    </citation>
    <scope>NUCLEOTIDE SEQUENCE [LARGE SCALE GENOMIC DNA]</scope>
    <source>
        <strain evidence="2 3">Tate's Hell</strain>
    </source>
</reference>
<dbReference type="InterPro" id="IPR035587">
    <property type="entry name" value="DUS-like_FMN-bd"/>
</dbReference>
<evidence type="ECO:0000313" key="2">
    <source>
        <dbReference type="EMBL" id="KJW01148.1"/>
    </source>
</evidence>
<dbReference type="Proteomes" id="UP000035491">
    <property type="component" value="Unassembled WGS sequence"/>
</dbReference>
<organism evidence="2 3">
    <name type="scientific">Rickettsia parkeri str. Tate's Hell</name>
    <dbReference type="NCBI Taxonomy" id="1359189"/>
    <lineage>
        <taxon>Bacteria</taxon>
        <taxon>Pseudomonadati</taxon>
        <taxon>Pseudomonadota</taxon>
        <taxon>Alphaproteobacteria</taxon>
        <taxon>Rickettsiales</taxon>
        <taxon>Rickettsiaceae</taxon>
        <taxon>Rickettsieae</taxon>
        <taxon>Rickettsia</taxon>
        <taxon>spotted fever group</taxon>
    </lineage>
</organism>